<dbReference type="InterPro" id="IPR019425">
    <property type="entry name" value="7TM_GPCR_serpentine_rcpt_Srt"/>
</dbReference>
<dbReference type="Pfam" id="PF10321">
    <property type="entry name" value="7TM_GPCR_Srt"/>
    <property type="match status" value="1"/>
</dbReference>
<dbReference type="AlphaFoldDB" id="A0A1I7Y1A5"/>
<proteinExistence type="predicted"/>
<dbReference type="SUPFAM" id="SSF81321">
    <property type="entry name" value="Family A G protein-coupled receptor-like"/>
    <property type="match status" value="1"/>
</dbReference>
<keyword evidence="1" id="KW-1133">Transmembrane helix</keyword>
<keyword evidence="2" id="KW-1185">Reference proteome</keyword>
<evidence type="ECO:0000313" key="2">
    <source>
        <dbReference type="Proteomes" id="UP000095287"/>
    </source>
</evidence>
<feature type="transmembrane region" description="Helical" evidence="1">
    <location>
        <begin position="235"/>
        <end position="258"/>
    </location>
</feature>
<feature type="transmembrane region" description="Helical" evidence="1">
    <location>
        <begin position="6"/>
        <end position="24"/>
    </location>
</feature>
<feature type="transmembrane region" description="Helical" evidence="1">
    <location>
        <begin position="278"/>
        <end position="300"/>
    </location>
</feature>
<dbReference type="PANTHER" id="PTHR23021">
    <property type="entry name" value="SERPENTINE RECEPTOR, CLASS T"/>
    <property type="match status" value="1"/>
</dbReference>
<protein>
    <submittedName>
        <fullName evidence="3">G protein-coupled receptor</fullName>
    </submittedName>
</protein>
<feature type="transmembrane region" description="Helical" evidence="1">
    <location>
        <begin position="152"/>
        <end position="169"/>
    </location>
</feature>
<name>A0A1I7Y1A5_9BILA</name>
<feature type="transmembrane region" description="Helical" evidence="1">
    <location>
        <begin position="110"/>
        <end position="132"/>
    </location>
</feature>
<dbReference type="Gene3D" id="1.20.1070.10">
    <property type="entry name" value="Rhodopsin 7-helix transmembrane proteins"/>
    <property type="match status" value="1"/>
</dbReference>
<accession>A0A1I7Y1A5</accession>
<feature type="transmembrane region" description="Helical" evidence="1">
    <location>
        <begin position="76"/>
        <end position="98"/>
    </location>
</feature>
<reference evidence="3" key="1">
    <citation type="submission" date="2016-11" db="UniProtKB">
        <authorList>
            <consortium name="WormBaseParasite"/>
        </authorList>
    </citation>
    <scope>IDENTIFICATION</scope>
</reference>
<feature type="transmembrane region" description="Helical" evidence="1">
    <location>
        <begin position="190"/>
        <end position="215"/>
    </location>
</feature>
<keyword evidence="1" id="KW-0472">Membrane</keyword>
<keyword evidence="1" id="KW-0812">Transmembrane</keyword>
<dbReference type="WBParaSite" id="L893_g11424.t1">
    <property type="protein sequence ID" value="L893_g11424.t1"/>
    <property type="gene ID" value="L893_g11424"/>
</dbReference>
<feature type="transmembrane region" description="Helical" evidence="1">
    <location>
        <begin position="306"/>
        <end position="332"/>
    </location>
</feature>
<sequence>MTVHAKELIAMVLVTMIIVVDTPYVPVPTCFTFAPVGGYVVEIQLVFCLSWSLSLVPDGSDGDAGYGADNVALKIGVLYVILGVITIPICGFVLSVISRPPLIKHSCYKLMAFTTILDILNLIHGAIVPGLFSLLRIHHCRSGKWVVYGSQYMMAVWYVYCCANEVLALNRMLEFASGYTSKLLFFGKRVYLWMGVALCYGIICTLLVSDAFYFYNPYGGYYEAKRLNGEPNIVHIFNNMFKFGFVTTAYIIMLALIYRRLRSAGRVRVSKFQVKVSIQTLAIAGLSDLVTMAYMAIGYAPLSPEFAMYTGLLGQLSWIALHGGTGIIYMVMNSAVNQKFKKLFCRVPQIATSHGMHSSAAYTVPIALTRFPPSHTP</sequence>
<dbReference type="Proteomes" id="UP000095287">
    <property type="component" value="Unplaced"/>
</dbReference>
<evidence type="ECO:0000256" key="1">
    <source>
        <dbReference type="SAM" id="Phobius"/>
    </source>
</evidence>
<dbReference type="PANTHER" id="PTHR23021:SF26">
    <property type="entry name" value="SERPENTINE RECEPTOR, CLASS T"/>
    <property type="match status" value="1"/>
</dbReference>
<evidence type="ECO:0000313" key="3">
    <source>
        <dbReference type="WBParaSite" id="L893_g11424.t1"/>
    </source>
</evidence>
<organism evidence="2 3">
    <name type="scientific">Steinernema glaseri</name>
    <dbReference type="NCBI Taxonomy" id="37863"/>
    <lineage>
        <taxon>Eukaryota</taxon>
        <taxon>Metazoa</taxon>
        <taxon>Ecdysozoa</taxon>
        <taxon>Nematoda</taxon>
        <taxon>Chromadorea</taxon>
        <taxon>Rhabditida</taxon>
        <taxon>Tylenchina</taxon>
        <taxon>Panagrolaimomorpha</taxon>
        <taxon>Strongyloidoidea</taxon>
        <taxon>Steinernematidae</taxon>
        <taxon>Steinernema</taxon>
    </lineage>
</organism>